<feature type="transmembrane region" description="Helical" evidence="5">
    <location>
        <begin position="21"/>
        <end position="41"/>
    </location>
</feature>
<feature type="transmembrane region" description="Helical" evidence="5">
    <location>
        <begin position="243"/>
        <end position="263"/>
    </location>
</feature>
<evidence type="ECO:0000256" key="3">
    <source>
        <dbReference type="ARBA" id="ARBA00022989"/>
    </source>
</evidence>
<feature type="transmembrane region" description="Helical" evidence="5">
    <location>
        <begin position="275"/>
        <end position="296"/>
    </location>
</feature>
<protein>
    <submittedName>
        <fullName evidence="7">Fucose permease</fullName>
    </submittedName>
</protein>
<dbReference type="Gene3D" id="1.20.1250.20">
    <property type="entry name" value="MFS general substrate transporter like domains"/>
    <property type="match status" value="2"/>
</dbReference>
<dbReference type="InterPro" id="IPR036259">
    <property type="entry name" value="MFS_trans_sf"/>
</dbReference>
<feature type="transmembrane region" description="Helical" evidence="5">
    <location>
        <begin position="82"/>
        <end position="100"/>
    </location>
</feature>
<dbReference type="RefSeq" id="WP_090210368.1">
    <property type="nucleotide sequence ID" value="NZ_LT629777.1"/>
</dbReference>
<sequence>MTALTAHAPTRPGRLEQMSTRVAFFIAGFGVAAWAPLVPYAKTRIGLDEGTLGLLLLCLGVGSIIAMPVAGTLAARFGCRRVLSVGTLLICAALPLLAIVSSVPLLVVSLFLFGAGLGTVDSTVNLQAVIVERASGKTMMSGFHGLFSLGGIAGAAGVSALLGLGLSPLGAIGVVIVLLLLALLKAAPHLLPYGSESTGPAFAVPHGVVLFIGLLCFIVFLAEGAMLDWSAVFLSAERQVPDAYAGLGYAAFALTMTLGRLTGDAIVRRLGAKRVIVVGGITAAAGLALATLTPAWEATLVGYALVGAGCSNIVPVLYTAVGKQKVMPESIAVPAITTLGYAGILAGPAAIGFIAHASSLNLAFLLIAVMLLGVAISGKILRV</sequence>
<dbReference type="Pfam" id="PF07690">
    <property type="entry name" value="MFS_1"/>
    <property type="match status" value="1"/>
</dbReference>
<dbReference type="PROSITE" id="PS50850">
    <property type="entry name" value="MFS"/>
    <property type="match status" value="1"/>
</dbReference>
<dbReference type="PANTHER" id="PTHR23514:SF13">
    <property type="entry name" value="INNER MEMBRANE PROTEIN YBJJ"/>
    <property type="match status" value="1"/>
</dbReference>
<keyword evidence="8" id="KW-1185">Reference proteome</keyword>
<dbReference type="InterPro" id="IPR020846">
    <property type="entry name" value="MFS_dom"/>
</dbReference>
<keyword evidence="4 5" id="KW-0472">Membrane</keyword>
<feature type="transmembrane region" description="Helical" evidence="5">
    <location>
        <begin position="302"/>
        <end position="321"/>
    </location>
</feature>
<proteinExistence type="predicted"/>
<feature type="transmembrane region" description="Helical" evidence="5">
    <location>
        <begin position="170"/>
        <end position="191"/>
    </location>
</feature>
<feature type="transmembrane region" description="Helical" evidence="5">
    <location>
        <begin position="203"/>
        <end position="223"/>
    </location>
</feature>
<dbReference type="SUPFAM" id="SSF103473">
    <property type="entry name" value="MFS general substrate transporter"/>
    <property type="match status" value="1"/>
</dbReference>
<dbReference type="PANTHER" id="PTHR23514">
    <property type="entry name" value="BYPASS OF STOP CODON PROTEIN 6"/>
    <property type="match status" value="1"/>
</dbReference>
<dbReference type="InterPro" id="IPR011701">
    <property type="entry name" value="MFS"/>
</dbReference>
<keyword evidence="2 5" id="KW-0812">Transmembrane</keyword>
<dbReference type="Proteomes" id="UP000199524">
    <property type="component" value="Chromosome I"/>
</dbReference>
<feature type="transmembrane region" description="Helical" evidence="5">
    <location>
        <begin position="106"/>
        <end position="131"/>
    </location>
</feature>
<gene>
    <name evidence="7" type="ORF">SAMN05216598_5413</name>
</gene>
<dbReference type="CDD" id="cd17393">
    <property type="entry name" value="MFS_MosC_like"/>
    <property type="match status" value="1"/>
</dbReference>
<evidence type="ECO:0000256" key="2">
    <source>
        <dbReference type="ARBA" id="ARBA00022692"/>
    </source>
</evidence>
<dbReference type="InterPro" id="IPR051788">
    <property type="entry name" value="MFS_Transporter"/>
</dbReference>
<feature type="transmembrane region" description="Helical" evidence="5">
    <location>
        <begin position="143"/>
        <end position="164"/>
    </location>
</feature>
<feature type="transmembrane region" description="Helical" evidence="5">
    <location>
        <begin position="362"/>
        <end position="381"/>
    </location>
</feature>
<reference evidence="8" key="1">
    <citation type="submission" date="2016-10" db="EMBL/GenBank/DDBJ databases">
        <authorList>
            <person name="Varghese N."/>
            <person name="Submissions S."/>
        </authorList>
    </citation>
    <scope>NUCLEOTIDE SEQUENCE [LARGE SCALE GENOMIC DNA]</scope>
    <source>
        <strain evidence="8">ATCC 23835</strain>
    </source>
</reference>
<feature type="transmembrane region" description="Helical" evidence="5">
    <location>
        <begin position="333"/>
        <end position="356"/>
    </location>
</feature>
<dbReference type="GO" id="GO:0016020">
    <property type="term" value="C:membrane"/>
    <property type="evidence" value="ECO:0007669"/>
    <property type="project" value="UniProtKB-SubCell"/>
</dbReference>
<feature type="transmembrane region" description="Helical" evidence="5">
    <location>
        <begin position="53"/>
        <end position="75"/>
    </location>
</feature>
<evidence type="ECO:0000256" key="4">
    <source>
        <dbReference type="ARBA" id="ARBA00023136"/>
    </source>
</evidence>
<organism evidence="7 8">
    <name type="scientific">Pseudomonas asplenii</name>
    <dbReference type="NCBI Taxonomy" id="53407"/>
    <lineage>
        <taxon>Bacteria</taxon>
        <taxon>Pseudomonadati</taxon>
        <taxon>Pseudomonadota</taxon>
        <taxon>Gammaproteobacteria</taxon>
        <taxon>Pseudomonadales</taxon>
        <taxon>Pseudomonadaceae</taxon>
        <taxon>Pseudomonas</taxon>
    </lineage>
</organism>
<evidence type="ECO:0000256" key="5">
    <source>
        <dbReference type="SAM" id="Phobius"/>
    </source>
</evidence>
<name>A0A1H1ZYK2_9PSED</name>
<dbReference type="EMBL" id="LT629777">
    <property type="protein sequence ID" value="SDT38784.1"/>
    <property type="molecule type" value="Genomic_DNA"/>
</dbReference>
<accession>A0A1H1ZYK2</accession>
<evidence type="ECO:0000256" key="1">
    <source>
        <dbReference type="ARBA" id="ARBA00004141"/>
    </source>
</evidence>
<evidence type="ECO:0000313" key="8">
    <source>
        <dbReference type="Proteomes" id="UP000199524"/>
    </source>
</evidence>
<evidence type="ECO:0000259" key="6">
    <source>
        <dbReference type="PROSITE" id="PS50850"/>
    </source>
</evidence>
<comment type="subcellular location">
    <subcellularLocation>
        <location evidence="1">Membrane</location>
        <topology evidence="1">Multi-pass membrane protein</topology>
    </subcellularLocation>
</comment>
<keyword evidence="3 5" id="KW-1133">Transmembrane helix</keyword>
<dbReference type="GO" id="GO:0022857">
    <property type="term" value="F:transmembrane transporter activity"/>
    <property type="evidence" value="ECO:0007669"/>
    <property type="project" value="InterPro"/>
</dbReference>
<dbReference type="AlphaFoldDB" id="A0A1H1ZYK2"/>
<dbReference type="GeneID" id="300210258"/>
<feature type="domain" description="Major facilitator superfamily (MFS) profile" evidence="6">
    <location>
        <begin position="16"/>
        <end position="383"/>
    </location>
</feature>
<evidence type="ECO:0000313" key="7">
    <source>
        <dbReference type="EMBL" id="SDT38784.1"/>
    </source>
</evidence>